<keyword evidence="1" id="KW-0677">Repeat</keyword>
<dbReference type="Gramene" id="KZN03801">
    <property type="protein sequence ID" value="KZN03801"/>
    <property type="gene ID" value="DCAR_012557"/>
</dbReference>
<feature type="domain" description="DC1" evidence="2">
    <location>
        <begin position="154"/>
        <end position="197"/>
    </location>
</feature>
<dbReference type="PANTHER" id="PTHR32410">
    <property type="entry name" value="CYSTEINE/HISTIDINE-RICH C1 DOMAIN FAMILY PROTEIN"/>
    <property type="match status" value="1"/>
</dbReference>
<organism evidence="3">
    <name type="scientific">Daucus carota subsp. sativus</name>
    <name type="common">Carrot</name>
    <dbReference type="NCBI Taxonomy" id="79200"/>
    <lineage>
        <taxon>Eukaryota</taxon>
        <taxon>Viridiplantae</taxon>
        <taxon>Streptophyta</taxon>
        <taxon>Embryophyta</taxon>
        <taxon>Tracheophyta</taxon>
        <taxon>Spermatophyta</taxon>
        <taxon>Magnoliopsida</taxon>
        <taxon>eudicotyledons</taxon>
        <taxon>Gunneridae</taxon>
        <taxon>Pentapetalae</taxon>
        <taxon>asterids</taxon>
        <taxon>campanulids</taxon>
        <taxon>Apiales</taxon>
        <taxon>Apiaceae</taxon>
        <taxon>Apioideae</taxon>
        <taxon>Scandiceae</taxon>
        <taxon>Daucinae</taxon>
        <taxon>Daucus</taxon>
        <taxon>Daucus sect. Daucus</taxon>
    </lineage>
</organism>
<dbReference type="InterPro" id="IPR046349">
    <property type="entry name" value="C1-like_sf"/>
</dbReference>
<dbReference type="Proteomes" id="UP000077755">
    <property type="component" value="Chromosome 3"/>
</dbReference>
<sequence>MATIKHDRHEHELNLIKGVDVNMAGKGACGVCEMPLIGASDQIYTCLEKNCHINFFFLHKKCVELPTRITHLNHPQHPLTLGHHLITQELLSYVSPDAPLCDICLRGIDEAMSVYYCEVCSEVVSVSSTKSLSLFAYLLCISCATVESVLDHPGHEAHILTLVPRLIYSRCDACGLQQYDMCYTCLECQFWIHVSCAVSPPTIKLRFHEDDTLHLVYSVPPMYRSFLKRCSICKNPVLEEYWAYFCEDSGYFVHIRCATRLLA</sequence>
<evidence type="ECO:0000313" key="3">
    <source>
        <dbReference type="EMBL" id="KZN03801.1"/>
    </source>
</evidence>
<accession>A0A169WE76</accession>
<dbReference type="InterPro" id="IPR053192">
    <property type="entry name" value="Vacuole_Formation_Reg"/>
</dbReference>
<dbReference type="OMA" id="HIRCATR"/>
<dbReference type="PANTHER" id="PTHR32410:SF216">
    <property type="entry name" value="PHORBOL-ESTER_DAG-TYPE DOMAIN-CONTAINING PROTEIN"/>
    <property type="match status" value="1"/>
</dbReference>
<evidence type="ECO:0000313" key="5">
    <source>
        <dbReference type="Proteomes" id="UP000077755"/>
    </source>
</evidence>
<dbReference type="EMBL" id="LNRQ01000003">
    <property type="protein sequence ID" value="KZN03801.1"/>
    <property type="molecule type" value="Genomic_DNA"/>
</dbReference>
<reference evidence="3" key="1">
    <citation type="journal article" date="2016" name="Nat. Genet.">
        <title>A high-quality carrot genome assembly provides new insights into carotenoid accumulation and asterid genome evolution.</title>
        <authorList>
            <person name="Iorizzo M."/>
            <person name="Ellison S."/>
            <person name="Senalik D."/>
            <person name="Zeng P."/>
            <person name="Satapoomin P."/>
            <person name="Huang J."/>
            <person name="Bowman M."/>
            <person name="Iovene M."/>
            <person name="Sanseverino W."/>
            <person name="Cavagnaro P."/>
            <person name="Yildiz M."/>
            <person name="Macko-Podgorni A."/>
            <person name="Moranska E."/>
            <person name="Grzebelus E."/>
            <person name="Grzebelus D."/>
            <person name="Ashrafi H."/>
            <person name="Zheng Z."/>
            <person name="Cheng S."/>
            <person name="Spooner D."/>
            <person name="Van Deynze A."/>
            <person name="Simon P."/>
        </authorList>
    </citation>
    <scope>NUCLEOTIDE SEQUENCE [LARGE SCALE GENOMIC DNA]</scope>
    <source>
        <tissue evidence="3">Leaf</tissue>
    </source>
</reference>
<gene>
    <name evidence="3" type="ORF">DCAR_012557</name>
    <name evidence="4" type="ORF">DCAR_0313642</name>
</gene>
<dbReference type="EMBL" id="CP093345">
    <property type="protein sequence ID" value="WOG94349.1"/>
    <property type="molecule type" value="Genomic_DNA"/>
</dbReference>
<evidence type="ECO:0000259" key="2">
    <source>
        <dbReference type="Pfam" id="PF03107"/>
    </source>
</evidence>
<reference evidence="4" key="2">
    <citation type="submission" date="2022-03" db="EMBL/GenBank/DDBJ databases">
        <title>Draft title - Genomic analysis of global carrot germplasm unveils the trajectory of domestication and the origin of high carotenoid orange carrot.</title>
        <authorList>
            <person name="Iorizzo M."/>
            <person name="Ellison S."/>
            <person name="Senalik D."/>
            <person name="Macko-Podgorni A."/>
            <person name="Grzebelus D."/>
            <person name="Bostan H."/>
            <person name="Rolling W."/>
            <person name="Curaba J."/>
            <person name="Simon P."/>
        </authorList>
    </citation>
    <scope>NUCLEOTIDE SEQUENCE</scope>
    <source>
        <tissue evidence="4">Leaf</tissue>
    </source>
</reference>
<protein>
    <recommendedName>
        <fullName evidence="2">DC1 domain-containing protein</fullName>
    </recommendedName>
</protein>
<dbReference type="Pfam" id="PF03107">
    <property type="entry name" value="C1_2"/>
    <property type="match status" value="3"/>
</dbReference>
<dbReference type="AlphaFoldDB" id="A0A169WE76"/>
<feature type="domain" description="DC1" evidence="2">
    <location>
        <begin position="208"/>
        <end position="258"/>
    </location>
</feature>
<dbReference type="OrthoDB" id="929510at2759"/>
<evidence type="ECO:0000313" key="4">
    <source>
        <dbReference type="EMBL" id="WOG94349.1"/>
    </source>
</evidence>
<evidence type="ECO:0000256" key="1">
    <source>
        <dbReference type="ARBA" id="ARBA00022737"/>
    </source>
</evidence>
<name>A0A169WE76_DAUCS</name>
<dbReference type="InterPro" id="IPR004146">
    <property type="entry name" value="DC1"/>
</dbReference>
<feature type="domain" description="DC1" evidence="2">
    <location>
        <begin position="8"/>
        <end position="63"/>
    </location>
</feature>
<keyword evidence="5" id="KW-1185">Reference proteome</keyword>
<proteinExistence type="predicted"/>
<dbReference type="SUPFAM" id="SSF57889">
    <property type="entry name" value="Cysteine-rich domain"/>
    <property type="match status" value="2"/>
</dbReference>